<sequence>MRELIFQEYVSLDGYAAGPGDDLTFFDSVADQADSDNLDLLETVDTMLLGANTYRLFVDFWPTATDEVIAPHLNRLRKVVVSSTLDSAPWGDWEPGEIVTDPVEAVTALKSEEGKNIILWGSISLFHTLLTADLVDEIQLRVCPVLLGGGKPVFPTQDTPQPLTLLEATPWATNGTLLRYKPS</sequence>
<feature type="domain" description="Bacterial bifunctional deaminase-reductase C-terminal" evidence="1">
    <location>
        <begin position="4"/>
        <end position="165"/>
    </location>
</feature>
<dbReference type="PANTHER" id="PTHR38011:SF11">
    <property type="entry name" value="2,5-DIAMINO-6-RIBOSYLAMINO-4(3H)-PYRIMIDINONE 5'-PHOSPHATE REDUCTASE"/>
    <property type="match status" value="1"/>
</dbReference>
<proteinExistence type="predicted"/>
<evidence type="ECO:0000313" key="2">
    <source>
        <dbReference type="EMBL" id="TCO18934.1"/>
    </source>
</evidence>
<dbReference type="PANTHER" id="PTHR38011">
    <property type="entry name" value="DIHYDROFOLATE REDUCTASE FAMILY PROTEIN (AFU_ORTHOLOGUE AFUA_8G06820)"/>
    <property type="match status" value="1"/>
</dbReference>
<dbReference type="RefSeq" id="WP_132191434.1">
    <property type="nucleotide sequence ID" value="NZ_SLWM01000011.1"/>
</dbReference>
<accession>A0ABY2BG25</accession>
<dbReference type="InterPro" id="IPR024072">
    <property type="entry name" value="DHFR-like_dom_sf"/>
</dbReference>
<evidence type="ECO:0000313" key="3">
    <source>
        <dbReference type="Proteomes" id="UP000295818"/>
    </source>
</evidence>
<keyword evidence="3" id="KW-1185">Reference proteome</keyword>
<dbReference type="InterPro" id="IPR050765">
    <property type="entry name" value="Riboflavin_Biosynth_HTPR"/>
</dbReference>
<gene>
    <name evidence="2" type="ORF">EV644_111172</name>
</gene>
<organism evidence="2 3">
    <name type="scientific">Kribbella orskensis</name>
    <dbReference type="NCBI Taxonomy" id="2512216"/>
    <lineage>
        <taxon>Bacteria</taxon>
        <taxon>Bacillati</taxon>
        <taxon>Actinomycetota</taxon>
        <taxon>Actinomycetes</taxon>
        <taxon>Propionibacteriales</taxon>
        <taxon>Kribbellaceae</taxon>
        <taxon>Kribbella</taxon>
    </lineage>
</organism>
<dbReference type="EMBL" id="SLWM01000011">
    <property type="protein sequence ID" value="TCO18934.1"/>
    <property type="molecule type" value="Genomic_DNA"/>
</dbReference>
<dbReference type="SUPFAM" id="SSF53597">
    <property type="entry name" value="Dihydrofolate reductase-like"/>
    <property type="match status" value="1"/>
</dbReference>
<evidence type="ECO:0000259" key="1">
    <source>
        <dbReference type="Pfam" id="PF01872"/>
    </source>
</evidence>
<comment type="caution">
    <text evidence="2">The sequence shown here is derived from an EMBL/GenBank/DDBJ whole genome shotgun (WGS) entry which is preliminary data.</text>
</comment>
<dbReference type="Gene3D" id="3.40.430.10">
    <property type="entry name" value="Dihydrofolate Reductase, subunit A"/>
    <property type="match status" value="1"/>
</dbReference>
<protein>
    <submittedName>
        <fullName evidence="2">Dihydrofolate reductase</fullName>
    </submittedName>
</protein>
<dbReference type="InterPro" id="IPR002734">
    <property type="entry name" value="RibDG_C"/>
</dbReference>
<dbReference type="Pfam" id="PF01872">
    <property type="entry name" value="RibD_C"/>
    <property type="match status" value="1"/>
</dbReference>
<reference evidence="2 3" key="1">
    <citation type="journal article" date="2015" name="Stand. Genomic Sci.">
        <title>Genomic Encyclopedia of Bacterial and Archaeal Type Strains, Phase III: the genomes of soil and plant-associated and newly described type strains.</title>
        <authorList>
            <person name="Whitman W.B."/>
            <person name="Woyke T."/>
            <person name="Klenk H.P."/>
            <person name="Zhou Y."/>
            <person name="Lilburn T.G."/>
            <person name="Beck B.J."/>
            <person name="De Vos P."/>
            <person name="Vandamme P."/>
            <person name="Eisen J.A."/>
            <person name="Garrity G."/>
            <person name="Hugenholtz P."/>
            <person name="Kyrpides N.C."/>
        </authorList>
    </citation>
    <scope>NUCLEOTIDE SEQUENCE [LARGE SCALE GENOMIC DNA]</scope>
    <source>
        <strain evidence="2 3">VKM Ac-2538</strain>
    </source>
</reference>
<name>A0ABY2BG25_9ACTN</name>
<dbReference type="Proteomes" id="UP000295818">
    <property type="component" value="Unassembled WGS sequence"/>
</dbReference>